<protein>
    <submittedName>
        <fullName evidence="2">Uncharacterized protein</fullName>
    </submittedName>
</protein>
<proteinExistence type="predicted"/>
<feature type="region of interest" description="Disordered" evidence="1">
    <location>
        <begin position="169"/>
        <end position="191"/>
    </location>
</feature>
<evidence type="ECO:0000313" key="2">
    <source>
        <dbReference type="EMBL" id="GMH14566.1"/>
    </source>
</evidence>
<organism evidence="2 3">
    <name type="scientific">Nepenthes gracilis</name>
    <name type="common">Slender pitcher plant</name>
    <dbReference type="NCBI Taxonomy" id="150966"/>
    <lineage>
        <taxon>Eukaryota</taxon>
        <taxon>Viridiplantae</taxon>
        <taxon>Streptophyta</taxon>
        <taxon>Embryophyta</taxon>
        <taxon>Tracheophyta</taxon>
        <taxon>Spermatophyta</taxon>
        <taxon>Magnoliopsida</taxon>
        <taxon>eudicotyledons</taxon>
        <taxon>Gunneridae</taxon>
        <taxon>Pentapetalae</taxon>
        <taxon>Caryophyllales</taxon>
        <taxon>Nepenthaceae</taxon>
        <taxon>Nepenthes</taxon>
    </lineage>
</organism>
<dbReference type="EMBL" id="BSYO01000014">
    <property type="protein sequence ID" value="GMH14566.1"/>
    <property type="molecule type" value="Genomic_DNA"/>
</dbReference>
<sequence length="477" mass="49960">MQLSRLKENGEWLPTTGYNTDSYVDITKHEIDVDGTDEPGKGAALISLHPITTEDRLAALGRSSCHDEVVGSTAIGSSHVGVPADQPGDSTCPASPTTPVSTLVKVGISGLPTGSSQPSNSSAAVGSPPLEFPADPFPPLQRGAAFPALRPDANFLERLSPMGRISSAGAAPDFGVPPADATRASPSSTSGVKPAEAVCEIAAEAGSTNISSISIPGAAPSSPPFVDVKVAYDWRPMHPLKKCSVNQKSSRKDLAARCGAIPVNRPVGTLDERGCLSSKDTLDADNSQLLKAENSGLYLETFAVNPEPIEAPSVEACISSGVGMNLAVAEGSVLDVFDLVNSFAILQNPEDFDVQELQCGPPVELTCNAPISIPSTASDNKPLEQKATIPKAKMLVDLEPGDDVHVVPPADDASENWVTDSDSDDDTSLFAKEWNAEEMVAVGILLHCTLSFCLQCCIAWCIVQRMEASCFAVDYFG</sequence>
<feature type="compositionally biased region" description="Polar residues" evidence="1">
    <location>
        <begin position="112"/>
        <end position="124"/>
    </location>
</feature>
<evidence type="ECO:0000313" key="3">
    <source>
        <dbReference type="Proteomes" id="UP001279734"/>
    </source>
</evidence>
<feature type="region of interest" description="Disordered" evidence="1">
    <location>
        <begin position="76"/>
        <end position="96"/>
    </location>
</feature>
<keyword evidence="3" id="KW-1185">Reference proteome</keyword>
<dbReference type="AlphaFoldDB" id="A0AAD3XS97"/>
<reference evidence="2" key="1">
    <citation type="submission" date="2023-05" db="EMBL/GenBank/DDBJ databases">
        <title>Nepenthes gracilis genome sequencing.</title>
        <authorList>
            <person name="Fukushima K."/>
        </authorList>
    </citation>
    <scope>NUCLEOTIDE SEQUENCE</scope>
    <source>
        <strain evidence="2">SING2019-196</strain>
    </source>
</reference>
<gene>
    <name evidence="2" type="ORF">Nepgr_016407</name>
</gene>
<accession>A0AAD3XS97</accession>
<comment type="caution">
    <text evidence="2">The sequence shown here is derived from an EMBL/GenBank/DDBJ whole genome shotgun (WGS) entry which is preliminary data.</text>
</comment>
<evidence type="ECO:0000256" key="1">
    <source>
        <dbReference type="SAM" id="MobiDB-lite"/>
    </source>
</evidence>
<name>A0AAD3XS97_NEPGR</name>
<dbReference type="Proteomes" id="UP001279734">
    <property type="component" value="Unassembled WGS sequence"/>
</dbReference>
<feature type="region of interest" description="Disordered" evidence="1">
    <location>
        <begin position="108"/>
        <end position="135"/>
    </location>
</feature>